<dbReference type="Proteomes" id="UP000515163">
    <property type="component" value="Unplaced"/>
</dbReference>
<reference evidence="5" key="1">
    <citation type="submission" date="2025-08" db="UniProtKB">
        <authorList>
            <consortium name="RefSeq"/>
        </authorList>
    </citation>
    <scope>IDENTIFICATION</scope>
    <source>
        <tissue evidence="5">Tentacle</tissue>
    </source>
</reference>
<sequence length="165" mass="18513">MMDPTMKINVLILLLFCIAASVGAASNSTTEWYTEPEEISDSIPVAITILVILILLLLICIIIVLLVCIRLLSKSTRSKDLEPDPSVRSNRNESSHEQHSYPPEQRMEPVGGHQQQQQHTPVIYVSPQSQPRKSEPQQYSIPGHVCVCNECKEIRKQQGKSQPQT</sequence>
<keyword evidence="2" id="KW-0812">Transmembrane</keyword>
<feature type="region of interest" description="Disordered" evidence="1">
    <location>
        <begin position="78"/>
        <end position="139"/>
    </location>
</feature>
<feature type="chain" id="PRO_5027848614" evidence="3">
    <location>
        <begin position="25"/>
        <end position="165"/>
    </location>
</feature>
<accession>A0A6P8I7A5</accession>
<evidence type="ECO:0000313" key="5">
    <source>
        <dbReference type="RefSeq" id="XP_031560932.1"/>
    </source>
</evidence>
<protein>
    <submittedName>
        <fullName evidence="5">Uncharacterized protein LOC116296951</fullName>
    </submittedName>
</protein>
<evidence type="ECO:0000256" key="3">
    <source>
        <dbReference type="SAM" id="SignalP"/>
    </source>
</evidence>
<keyword evidence="3" id="KW-0732">Signal</keyword>
<feature type="compositionally biased region" description="Polar residues" evidence="1">
    <location>
        <begin position="113"/>
        <end position="139"/>
    </location>
</feature>
<keyword evidence="2" id="KW-0472">Membrane</keyword>
<dbReference type="InParanoid" id="A0A6P8I7A5"/>
<feature type="compositionally biased region" description="Basic and acidic residues" evidence="1">
    <location>
        <begin position="90"/>
        <end position="99"/>
    </location>
</feature>
<dbReference type="GeneID" id="116296951"/>
<evidence type="ECO:0000256" key="2">
    <source>
        <dbReference type="SAM" id="Phobius"/>
    </source>
</evidence>
<feature type="signal peptide" evidence="3">
    <location>
        <begin position="1"/>
        <end position="24"/>
    </location>
</feature>
<organism evidence="4 5">
    <name type="scientific">Actinia tenebrosa</name>
    <name type="common">Australian red waratah sea anemone</name>
    <dbReference type="NCBI Taxonomy" id="6105"/>
    <lineage>
        <taxon>Eukaryota</taxon>
        <taxon>Metazoa</taxon>
        <taxon>Cnidaria</taxon>
        <taxon>Anthozoa</taxon>
        <taxon>Hexacorallia</taxon>
        <taxon>Actiniaria</taxon>
        <taxon>Actiniidae</taxon>
        <taxon>Actinia</taxon>
    </lineage>
</organism>
<keyword evidence="4" id="KW-1185">Reference proteome</keyword>
<keyword evidence="2" id="KW-1133">Transmembrane helix</keyword>
<evidence type="ECO:0000313" key="4">
    <source>
        <dbReference type="Proteomes" id="UP000515163"/>
    </source>
</evidence>
<proteinExistence type="predicted"/>
<dbReference type="RefSeq" id="XP_031560932.1">
    <property type="nucleotide sequence ID" value="XM_031705072.1"/>
</dbReference>
<name>A0A6P8I7A5_ACTTE</name>
<evidence type="ECO:0000256" key="1">
    <source>
        <dbReference type="SAM" id="MobiDB-lite"/>
    </source>
</evidence>
<feature type="transmembrane region" description="Helical" evidence="2">
    <location>
        <begin position="43"/>
        <end position="69"/>
    </location>
</feature>
<dbReference type="AlphaFoldDB" id="A0A6P8I7A5"/>
<gene>
    <name evidence="5" type="primary">LOC116296951</name>
</gene>
<dbReference type="KEGG" id="aten:116296951"/>